<name>K9B186_9STAP</name>
<dbReference type="InterPro" id="IPR016181">
    <property type="entry name" value="Acyl_CoA_acyltransferase"/>
</dbReference>
<dbReference type="GO" id="GO:0016747">
    <property type="term" value="F:acyltransferase activity, transferring groups other than amino-acyl groups"/>
    <property type="evidence" value="ECO:0007669"/>
    <property type="project" value="InterPro"/>
</dbReference>
<gene>
    <name evidence="2" type="ORF">C273_05265</name>
</gene>
<dbReference type="RefSeq" id="WP_009383160.1">
    <property type="nucleotide sequence ID" value="NZ_AMSQ01000006.1"/>
</dbReference>
<accession>K9B186</accession>
<keyword evidence="3" id="KW-1185">Reference proteome</keyword>
<dbReference type="AlphaFoldDB" id="K9B186"/>
<dbReference type="eggNOG" id="COG1670">
    <property type="taxonomic scope" value="Bacteria"/>
</dbReference>
<dbReference type="InterPro" id="IPR051531">
    <property type="entry name" value="N-acetyltransferase"/>
</dbReference>
<dbReference type="Pfam" id="PF13302">
    <property type="entry name" value="Acetyltransf_3"/>
    <property type="match status" value="1"/>
</dbReference>
<dbReference type="Proteomes" id="UP000009885">
    <property type="component" value="Unassembled WGS sequence"/>
</dbReference>
<sequence length="181" mass="21591">MTTYIETERLKLRDWYDEDLIHLQKMNANRRVRQYFPSLLSYNRSQIDFNLMRDQVEKNQVGLFAVELKATGEWIGFIGLNYLPKQSMYQFDELPFYEIGWRLVPEVWGNGLATEGAEAVIKYIRKSTEITKIYSIASENNAPSIRVMEKIGMRKYDVFQKEDLSEHHPLRHQVRYFKKVQ</sequence>
<dbReference type="PANTHER" id="PTHR43792">
    <property type="entry name" value="GNAT FAMILY, PUTATIVE (AFU_ORTHOLOGUE AFUA_3G00765)-RELATED-RELATED"/>
    <property type="match status" value="1"/>
</dbReference>
<dbReference type="PATRIC" id="fig|1229783.3.peg.1065"/>
<dbReference type="PANTHER" id="PTHR43792:SF1">
    <property type="entry name" value="N-ACETYLTRANSFERASE DOMAIN-CONTAINING PROTEIN"/>
    <property type="match status" value="1"/>
</dbReference>
<protein>
    <recommendedName>
        <fullName evidence="1">N-acetyltransferase domain-containing protein</fullName>
    </recommendedName>
</protein>
<evidence type="ECO:0000313" key="3">
    <source>
        <dbReference type="Proteomes" id="UP000009885"/>
    </source>
</evidence>
<organism evidence="2 3">
    <name type="scientific">Staphylococcus massiliensis S46</name>
    <dbReference type="NCBI Taxonomy" id="1229783"/>
    <lineage>
        <taxon>Bacteria</taxon>
        <taxon>Bacillati</taxon>
        <taxon>Bacillota</taxon>
        <taxon>Bacilli</taxon>
        <taxon>Bacillales</taxon>
        <taxon>Staphylococcaceae</taxon>
        <taxon>Staphylococcus</taxon>
    </lineage>
</organism>
<dbReference type="InterPro" id="IPR000182">
    <property type="entry name" value="GNAT_dom"/>
</dbReference>
<dbReference type="STRING" id="1229783.C273_05265"/>
<dbReference type="EMBL" id="AMSQ01000006">
    <property type="protein sequence ID" value="EKU48592.1"/>
    <property type="molecule type" value="Genomic_DNA"/>
</dbReference>
<comment type="caution">
    <text evidence="2">The sequence shown here is derived from an EMBL/GenBank/DDBJ whole genome shotgun (WGS) entry which is preliminary data.</text>
</comment>
<evidence type="ECO:0000313" key="2">
    <source>
        <dbReference type="EMBL" id="EKU48592.1"/>
    </source>
</evidence>
<evidence type="ECO:0000259" key="1">
    <source>
        <dbReference type="PROSITE" id="PS51186"/>
    </source>
</evidence>
<feature type="domain" description="N-acetyltransferase" evidence="1">
    <location>
        <begin position="10"/>
        <end position="181"/>
    </location>
</feature>
<reference evidence="2 3" key="1">
    <citation type="journal article" date="2013" name="Genome Announc.">
        <title>Genome Sequence of Staphylococcus massiliensis Strain S46, Isolated from the Surface of Healthy Human Skin.</title>
        <authorList>
            <person name="Srivastav R."/>
            <person name="Singh A."/>
            <person name="Jangir P.K."/>
            <person name="Kumari C."/>
            <person name="Muduli S."/>
            <person name="Sharma R."/>
        </authorList>
    </citation>
    <scope>NUCLEOTIDE SEQUENCE [LARGE SCALE GENOMIC DNA]</scope>
    <source>
        <strain evidence="2 3">S46</strain>
    </source>
</reference>
<proteinExistence type="predicted"/>
<dbReference type="PROSITE" id="PS51186">
    <property type="entry name" value="GNAT"/>
    <property type="match status" value="1"/>
</dbReference>
<dbReference type="SUPFAM" id="SSF55729">
    <property type="entry name" value="Acyl-CoA N-acyltransferases (Nat)"/>
    <property type="match status" value="1"/>
</dbReference>
<dbReference type="OrthoDB" id="9798081at2"/>
<dbReference type="Gene3D" id="3.40.630.30">
    <property type="match status" value="1"/>
</dbReference>